<evidence type="ECO:0000256" key="11">
    <source>
        <dbReference type="ARBA" id="ARBA00023268"/>
    </source>
</evidence>
<evidence type="ECO:0000256" key="9">
    <source>
        <dbReference type="ARBA" id="ARBA00023102"/>
    </source>
</evidence>
<dbReference type="Gene3D" id="3.40.50.10860">
    <property type="entry name" value="Leucine Dehydrogenase, chain A, domain 1"/>
    <property type="match status" value="1"/>
</dbReference>
<evidence type="ECO:0000256" key="10">
    <source>
        <dbReference type="ARBA" id="ARBA00023167"/>
    </source>
</evidence>
<dbReference type="UniPathway" id="UPA00193"/>
<evidence type="ECO:0000256" key="1">
    <source>
        <dbReference type="ARBA" id="ARBA00004777"/>
    </source>
</evidence>
<dbReference type="GO" id="GO:0000105">
    <property type="term" value="P:L-histidine biosynthetic process"/>
    <property type="evidence" value="ECO:0007669"/>
    <property type="project" value="UniProtKB-KW"/>
</dbReference>
<evidence type="ECO:0000256" key="3">
    <source>
        <dbReference type="ARBA" id="ARBA00022563"/>
    </source>
</evidence>
<evidence type="ECO:0000313" key="15">
    <source>
        <dbReference type="EMBL" id="AKA49798.1"/>
    </source>
</evidence>
<comment type="catalytic activity">
    <reaction evidence="12">
        <text>(6R)-5,10-methenyltetrahydrofolate + H2O = (6R)-10-formyltetrahydrofolate + H(+)</text>
        <dbReference type="Rhea" id="RHEA:23700"/>
        <dbReference type="ChEBI" id="CHEBI:15377"/>
        <dbReference type="ChEBI" id="CHEBI:15378"/>
        <dbReference type="ChEBI" id="CHEBI:57455"/>
        <dbReference type="ChEBI" id="CHEBI:195366"/>
        <dbReference type="EC" id="3.5.4.9"/>
    </reaction>
</comment>
<keyword evidence="4 12" id="KW-0028">Amino-acid biosynthesis</keyword>
<dbReference type="CDD" id="cd01080">
    <property type="entry name" value="NAD_bind_m-THF_DH_Cyclohyd"/>
    <property type="match status" value="1"/>
</dbReference>
<evidence type="ECO:0000259" key="14">
    <source>
        <dbReference type="Pfam" id="PF02882"/>
    </source>
</evidence>
<dbReference type="PANTHER" id="PTHR48099:SF5">
    <property type="entry name" value="C-1-TETRAHYDROFOLATE SYNTHASE, CYTOPLASMIC"/>
    <property type="match status" value="1"/>
</dbReference>
<dbReference type="PROSITE" id="PS00767">
    <property type="entry name" value="THF_DHG_CYH_2"/>
    <property type="match status" value="1"/>
</dbReference>
<comment type="pathway">
    <text evidence="1 12">One-carbon metabolism; tetrahydrofolate interconversion.</text>
</comment>
<keyword evidence="5 12" id="KW-0658">Purine biosynthesis</keyword>
<comment type="caution">
    <text evidence="12">Lacks conserved residue(s) required for the propagation of feature annotation.</text>
</comment>
<keyword evidence="10 12" id="KW-0486">Methionine biosynthesis</keyword>
<evidence type="ECO:0000259" key="13">
    <source>
        <dbReference type="Pfam" id="PF00763"/>
    </source>
</evidence>
<evidence type="ECO:0000256" key="7">
    <source>
        <dbReference type="ARBA" id="ARBA00022857"/>
    </source>
</evidence>
<evidence type="ECO:0000313" key="16">
    <source>
        <dbReference type="Proteomes" id="UP000032722"/>
    </source>
</evidence>
<dbReference type="Gene3D" id="3.40.50.720">
    <property type="entry name" value="NAD(P)-binding Rossmann-like Domain"/>
    <property type="match status" value="1"/>
</dbReference>
<protein>
    <recommendedName>
        <fullName evidence="12">Bifunctional protein FolD</fullName>
    </recommendedName>
    <domain>
        <recommendedName>
            <fullName evidence="12">Methylenetetrahydrofolate dehydrogenase</fullName>
            <ecNumber evidence="12">1.5.1.5</ecNumber>
        </recommendedName>
    </domain>
    <domain>
        <recommendedName>
            <fullName evidence="12">Methenyltetrahydrofolate cyclohydrolase</fullName>
            <ecNumber evidence="12">3.5.4.9</ecNumber>
        </recommendedName>
    </domain>
</protein>
<evidence type="ECO:0000256" key="2">
    <source>
        <dbReference type="ARBA" id="ARBA00011738"/>
    </source>
</evidence>
<keyword evidence="9 12" id="KW-0368">Histidine biosynthesis</keyword>
<comment type="catalytic activity">
    <reaction evidence="12">
        <text>(6R)-5,10-methylene-5,6,7,8-tetrahydrofolate + NADP(+) = (6R)-5,10-methenyltetrahydrofolate + NADPH</text>
        <dbReference type="Rhea" id="RHEA:22812"/>
        <dbReference type="ChEBI" id="CHEBI:15636"/>
        <dbReference type="ChEBI" id="CHEBI:57455"/>
        <dbReference type="ChEBI" id="CHEBI:57783"/>
        <dbReference type="ChEBI" id="CHEBI:58349"/>
        <dbReference type="EC" id="1.5.1.5"/>
    </reaction>
</comment>
<dbReference type="EMBL" id="CP011021">
    <property type="protein sequence ID" value="AKA49798.1"/>
    <property type="molecule type" value="Genomic_DNA"/>
</dbReference>
<reference evidence="15 16" key="1">
    <citation type="journal article" date="2015" name="Genome Announc.">
        <title>Complete Genome Sequence of Mycoplasma meleagridis, a Possible Emerging Pathogen in Chickens.</title>
        <authorList>
            <person name="Abolnik C."/>
        </authorList>
    </citation>
    <scope>NUCLEOTIDE SEQUENCE [LARGE SCALE GENOMIC DNA]</scope>
    <source>
        <strain evidence="15 16">B2096 8B</strain>
    </source>
</reference>
<dbReference type="GO" id="GO:0004477">
    <property type="term" value="F:methenyltetrahydrofolate cyclohydrolase activity"/>
    <property type="evidence" value="ECO:0007669"/>
    <property type="project" value="UniProtKB-UniRule"/>
</dbReference>
<proteinExistence type="inferred from homology"/>
<dbReference type="InterPro" id="IPR020631">
    <property type="entry name" value="THF_DH/CycHdrlase_NAD-bd_dom"/>
</dbReference>
<evidence type="ECO:0000256" key="8">
    <source>
        <dbReference type="ARBA" id="ARBA00023002"/>
    </source>
</evidence>
<dbReference type="PATRIC" id="fig|29556.3.peg.140"/>
<keyword evidence="8 12" id="KW-0560">Oxidoreductase</keyword>
<feature type="binding site" evidence="12">
    <location>
        <begin position="162"/>
        <end position="164"/>
    </location>
    <ligand>
        <name>NADP(+)</name>
        <dbReference type="ChEBI" id="CHEBI:58349"/>
    </ligand>
</feature>
<dbReference type="GO" id="GO:0005829">
    <property type="term" value="C:cytosol"/>
    <property type="evidence" value="ECO:0007669"/>
    <property type="project" value="TreeGrafter"/>
</dbReference>
<dbReference type="EC" id="3.5.4.9" evidence="12"/>
<dbReference type="EC" id="1.5.1.5" evidence="12"/>
<comment type="function">
    <text evidence="12">Catalyzes the oxidation of 5,10-methylenetetrahydrofolate to 5,10-methenyltetrahydrofolate and then the hydrolysis of 5,10-methenyltetrahydrofolate to 10-formyltetrahydrofolate.</text>
</comment>
<feature type="binding site" evidence="12">
    <location>
        <position position="226"/>
    </location>
    <ligand>
        <name>NADP(+)</name>
        <dbReference type="ChEBI" id="CHEBI:58349"/>
    </ligand>
</feature>
<evidence type="ECO:0000256" key="6">
    <source>
        <dbReference type="ARBA" id="ARBA00022801"/>
    </source>
</evidence>
<dbReference type="PANTHER" id="PTHR48099">
    <property type="entry name" value="C-1-TETRAHYDROFOLATE SYNTHASE, CYTOPLASMIC-RELATED"/>
    <property type="match status" value="1"/>
</dbReference>
<comment type="subunit">
    <text evidence="2 12">Homodimer.</text>
</comment>
<accession>A0A0D5ZIN4</accession>
<dbReference type="HOGENOM" id="CLU_034045_2_1_14"/>
<dbReference type="GO" id="GO:0009086">
    <property type="term" value="P:methionine biosynthetic process"/>
    <property type="evidence" value="ECO:0007669"/>
    <property type="project" value="UniProtKB-KW"/>
</dbReference>
<dbReference type="Proteomes" id="UP000032722">
    <property type="component" value="Chromosome"/>
</dbReference>
<feature type="domain" description="Tetrahydrofolate dehydrogenase/cyclohydrolase catalytic" evidence="13">
    <location>
        <begin position="4"/>
        <end position="115"/>
    </location>
</feature>
<dbReference type="SUPFAM" id="SSF53223">
    <property type="entry name" value="Aminoacid dehydrogenase-like, N-terminal domain"/>
    <property type="match status" value="1"/>
</dbReference>
<gene>
    <name evidence="12" type="primary">folD</name>
    <name evidence="15" type="ORF">VO56_00710</name>
</gene>
<dbReference type="FunFam" id="3.40.50.10860:FF:000005">
    <property type="entry name" value="C-1-tetrahydrofolate synthase, cytoplasmic, putative"/>
    <property type="match status" value="1"/>
</dbReference>
<dbReference type="InterPro" id="IPR000672">
    <property type="entry name" value="THF_DH/CycHdrlase"/>
</dbReference>
<keyword evidence="7 12" id="KW-0521">NADP</keyword>
<dbReference type="InterPro" id="IPR036291">
    <property type="entry name" value="NAD(P)-bd_dom_sf"/>
</dbReference>
<evidence type="ECO:0000256" key="12">
    <source>
        <dbReference type="HAMAP-Rule" id="MF_01576"/>
    </source>
</evidence>
<dbReference type="PRINTS" id="PR00085">
    <property type="entry name" value="THFDHDRGNASE"/>
</dbReference>
<keyword evidence="6 12" id="KW-0378">Hydrolase</keyword>
<name>A0A0D5ZIN4_9BACT</name>
<dbReference type="GO" id="GO:0004488">
    <property type="term" value="F:methylenetetrahydrofolate dehydrogenase (NADP+) activity"/>
    <property type="evidence" value="ECO:0007669"/>
    <property type="project" value="UniProtKB-UniRule"/>
</dbReference>
<comment type="similarity">
    <text evidence="12">Belongs to the tetrahydrofolate dehydrogenase/cyclohydrolase family.</text>
</comment>
<sequence>MQILSGKELAKRELEALKKQIKEINLPRPLRLAIIQVGDNPASNKYISAKLKKCEEVGIEGKLFKYPEKITQNQLLKKLDSINEWGDGIIVQLPLPDHIPEKVILDAVPYDKDIDGLSARNEFLLYNEPNSKHYIPATARAVMELIEHYKIPVLDNRISVVGRSKVVGKPVAHILKRNNTHVSTFNEETGIKGIESSDLVIVAIGEAKFVKAHNLKEGAVVIDVGTNLDDKLTADLCGDVDFEDVKDKVSAITPVPGGVGPMTVVCLLKNLVERYS</sequence>
<keyword evidence="11 12" id="KW-0511">Multifunctional enzyme</keyword>
<evidence type="ECO:0000256" key="5">
    <source>
        <dbReference type="ARBA" id="ARBA00022755"/>
    </source>
</evidence>
<dbReference type="Pfam" id="PF00763">
    <property type="entry name" value="THF_DHG_CYH"/>
    <property type="match status" value="1"/>
</dbReference>
<evidence type="ECO:0000256" key="4">
    <source>
        <dbReference type="ARBA" id="ARBA00022605"/>
    </source>
</evidence>
<dbReference type="SUPFAM" id="SSF51735">
    <property type="entry name" value="NAD(P)-binding Rossmann-fold domains"/>
    <property type="match status" value="1"/>
</dbReference>
<keyword evidence="3 12" id="KW-0554">One-carbon metabolism</keyword>
<dbReference type="GO" id="GO:0006164">
    <property type="term" value="P:purine nucleotide biosynthetic process"/>
    <property type="evidence" value="ECO:0007669"/>
    <property type="project" value="UniProtKB-KW"/>
</dbReference>
<feature type="domain" description="Tetrahydrofolate dehydrogenase/cyclohydrolase NAD(P)-binding" evidence="14">
    <location>
        <begin position="136"/>
        <end position="274"/>
    </location>
</feature>
<dbReference type="InterPro" id="IPR020630">
    <property type="entry name" value="THF_DH/CycHdrlase_cat_dom"/>
</dbReference>
<dbReference type="HAMAP" id="MF_01576">
    <property type="entry name" value="THF_DHG_CYH"/>
    <property type="match status" value="1"/>
</dbReference>
<dbReference type="InterPro" id="IPR020867">
    <property type="entry name" value="THF_DH/CycHdrlase_CS"/>
</dbReference>
<organism evidence="16">
    <name type="scientific">Mycoplasmopsis gallinacea</name>
    <dbReference type="NCBI Taxonomy" id="29556"/>
    <lineage>
        <taxon>Bacteria</taxon>
        <taxon>Bacillati</taxon>
        <taxon>Mycoplasmatota</taxon>
        <taxon>Mycoplasmoidales</taxon>
        <taxon>Metamycoplasmataceae</taxon>
        <taxon>Mycoplasmopsis</taxon>
    </lineage>
</organism>
<dbReference type="InterPro" id="IPR046346">
    <property type="entry name" value="Aminoacid_DH-like_N_sf"/>
</dbReference>
<dbReference type="AlphaFoldDB" id="A0A0D5ZIN4"/>
<dbReference type="Pfam" id="PF02882">
    <property type="entry name" value="THF_DHG_CYH_C"/>
    <property type="match status" value="1"/>
</dbReference>
<dbReference type="KEGG" id="mgb:VO56_00710"/>
<dbReference type="GO" id="GO:0035999">
    <property type="term" value="P:tetrahydrofolate interconversion"/>
    <property type="evidence" value="ECO:0007669"/>
    <property type="project" value="UniProtKB-UniRule"/>
</dbReference>